<feature type="non-terminal residue" evidence="8">
    <location>
        <position position="138"/>
    </location>
</feature>
<organism evidence="8 9">
    <name type="scientific">Perkinsus olseni</name>
    <name type="common">Perkinsus atlanticus</name>
    <dbReference type="NCBI Taxonomy" id="32597"/>
    <lineage>
        <taxon>Eukaryota</taxon>
        <taxon>Sar</taxon>
        <taxon>Alveolata</taxon>
        <taxon>Perkinsozoa</taxon>
        <taxon>Perkinsea</taxon>
        <taxon>Perkinsida</taxon>
        <taxon>Perkinsidae</taxon>
        <taxon>Perkinsus</taxon>
    </lineage>
</organism>
<dbReference type="EMBL" id="JABANO010011478">
    <property type="protein sequence ID" value="KAF4743419.1"/>
    <property type="molecule type" value="Genomic_DNA"/>
</dbReference>
<keyword evidence="4 7" id="KW-0256">Endoplasmic reticulum</keyword>
<name>A0A7J6TDR8_PEROL</name>
<keyword evidence="5 7" id="KW-1133">Transmembrane helix</keyword>
<dbReference type="InterPro" id="IPR007599">
    <property type="entry name" value="DER1"/>
</dbReference>
<dbReference type="Proteomes" id="UP000553632">
    <property type="component" value="Unassembled WGS sequence"/>
</dbReference>
<keyword evidence="3 7" id="KW-0812">Transmembrane</keyword>
<comment type="subcellular location">
    <subcellularLocation>
        <location evidence="1 7">Endoplasmic reticulum membrane</location>
        <topology evidence="1 7">Multi-pass membrane protein</topology>
    </subcellularLocation>
</comment>
<gene>
    <name evidence="8" type="primary">DER1_1</name>
    <name evidence="8" type="ORF">FOZ63_008262</name>
</gene>
<feature type="transmembrane region" description="Helical" evidence="7">
    <location>
        <begin position="38"/>
        <end position="57"/>
    </location>
</feature>
<evidence type="ECO:0000313" key="8">
    <source>
        <dbReference type="EMBL" id="KAF4743419.1"/>
    </source>
</evidence>
<reference evidence="8 9" key="1">
    <citation type="submission" date="2020-04" db="EMBL/GenBank/DDBJ databases">
        <title>Perkinsus olseni comparative genomics.</title>
        <authorList>
            <person name="Bogema D.R."/>
        </authorList>
    </citation>
    <scope>NUCLEOTIDE SEQUENCE [LARGE SCALE GENOMIC DNA]</scope>
    <source>
        <strain evidence="8 9">ATCC PRA-207</strain>
    </source>
</reference>
<comment type="similarity">
    <text evidence="2 7">Belongs to the derlin family.</text>
</comment>
<sequence length="138" mass="15784">VLSIFLNYPSGLPLLGSSFIFAIIYYWSRIEPNAQLSFFGFVIQGYQFPFALMLFTMLMGGDIWMDVLGLGAAHIYYFLRDVVPMEYGRDYLKTPEFMNKLMVRAGAGQPGAAANYQRQAQMRQQRDMRFTGEGHRLG</sequence>
<dbReference type="GO" id="GO:0006950">
    <property type="term" value="P:response to stress"/>
    <property type="evidence" value="ECO:0007669"/>
    <property type="project" value="UniProtKB-ARBA"/>
</dbReference>
<keyword evidence="9" id="KW-1185">Reference proteome</keyword>
<comment type="function">
    <text evidence="7">May be involved in the degradation of misfolded endoplasmic reticulum (ER) luminal proteins.</text>
</comment>
<dbReference type="GO" id="GO:0005789">
    <property type="term" value="C:endoplasmic reticulum membrane"/>
    <property type="evidence" value="ECO:0007669"/>
    <property type="project" value="UniProtKB-SubCell"/>
</dbReference>
<proteinExistence type="inferred from homology"/>
<evidence type="ECO:0000256" key="4">
    <source>
        <dbReference type="ARBA" id="ARBA00022824"/>
    </source>
</evidence>
<keyword evidence="6 7" id="KW-0472">Membrane</keyword>
<evidence type="ECO:0000256" key="6">
    <source>
        <dbReference type="ARBA" id="ARBA00023136"/>
    </source>
</evidence>
<comment type="caution">
    <text evidence="7">Lacks conserved residue(s) required for the propagation of feature annotation.</text>
</comment>
<comment type="caution">
    <text evidence="8">The sequence shown here is derived from an EMBL/GenBank/DDBJ whole genome shotgun (WGS) entry which is preliminary data.</text>
</comment>
<evidence type="ECO:0000256" key="5">
    <source>
        <dbReference type="ARBA" id="ARBA00022989"/>
    </source>
</evidence>
<evidence type="ECO:0000256" key="7">
    <source>
        <dbReference type="RuleBase" id="RU363059"/>
    </source>
</evidence>
<dbReference type="PANTHER" id="PTHR11009">
    <property type="entry name" value="DER1-LIKE PROTEIN, DERLIN"/>
    <property type="match status" value="1"/>
</dbReference>
<accession>A0A7J6TDR8</accession>
<evidence type="ECO:0000256" key="3">
    <source>
        <dbReference type="ARBA" id="ARBA00022692"/>
    </source>
</evidence>
<dbReference type="OMA" id="VPMEYGR"/>
<protein>
    <recommendedName>
        <fullName evidence="7">Derlin</fullName>
    </recommendedName>
</protein>
<evidence type="ECO:0000256" key="1">
    <source>
        <dbReference type="ARBA" id="ARBA00004477"/>
    </source>
</evidence>
<dbReference type="Pfam" id="PF04511">
    <property type="entry name" value="DER1"/>
    <property type="match status" value="1"/>
</dbReference>
<evidence type="ECO:0000313" key="9">
    <source>
        <dbReference type="Proteomes" id="UP000553632"/>
    </source>
</evidence>
<evidence type="ECO:0000256" key="2">
    <source>
        <dbReference type="ARBA" id="ARBA00008917"/>
    </source>
</evidence>
<feature type="transmembrane region" description="Helical" evidence="7">
    <location>
        <begin position="6"/>
        <end position="26"/>
    </location>
</feature>
<dbReference type="AlphaFoldDB" id="A0A7J6TDR8"/>